<evidence type="ECO:0000313" key="2">
    <source>
        <dbReference type="Proteomes" id="UP000887566"/>
    </source>
</evidence>
<keyword evidence="2" id="KW-1185">Reference proteome</keyword>
<reference evidence="3" key="1">
    <citation type="submission" date="2022-11" db="UniProtKB">
        <authorList>
            <consortium name="WormBaseParasite"/>
        </authorList>
    </citation>
    <scope>IDENTIFICATION</scope>
</reference>
<evidence type="ECO:0000256" key="1">
    <source>
        <dbReference type="SAM" id="MobiDB-lite"/>
    </source>
</evidence>
<feature type="compositionally biased region" description="Low complexity" evidence="1">
    <location>
        <begin position="386"/>
        <end position="421"/>
    </location>
</feature>
<feature type="compositionally biased region" description="Low complexity" evidence="1">
    <location>
        <begin position="529"/>
        <end position="538"/>
    </location>
</feature>
<feature type="region of interest" description="Disordered" evidence="1">
    <location>
        <begin position="129"/>
        <end position="202"/>
    </location>
</feature>
<dbReference type="WBParaSite" id="PSAMB.scaffold6896size8617.g29269.t1">
    <property type="protein sequence ID" value="PSAMB.scaffold6896size8617.g29269.t1"/>
    <property type="gene ID" value="PSAMB.scaffold6896size8617.g29269"/>
</dbReference>
<feature type="region of interest" description="Disordered" evidence="1">
    <location>
        <begin position="376"/>
        <end position="421"/>
    </location>
</feature>
<dbReference type="Proteomes" id="UP000887566">
    <property type="component" value="Unplaced"/>
</dbReference>
<organism evidence="2 3">
    <name type="scientific">Plectus sambesii</name>
    <dbReference type="NCBI Taxonomy" id="2011161"/>
    <lineage>
        <taxon>Eukaryota</taxon>
        <taxon>Metazoa</taxon>
        <taxon>Ecdysozoa</taxon>
        <taxon>Nematoda</taxon>
        <taxon>Chromadorea</taxon>
        <taxon>Plectida</taxon>
        <taxon>Plectina</taxon>
        <taxon>Plectoidea</taxon>
        <taxon>Plectidae</taxon>
        <taxon>Plectus</taxon>
    </lineage>
</organism>
<accession>A0A914X8N8</accession>
<evidence type="ECO:0000313" key="3">
    <source>
        <dbReference type="WBParaSite" id="PSAMB.scaffold6896size8617.g29269.t1"/>
    </source>
</evidence>
<feature type="compositionally biased region" description="Polar residues" evidence="1">
    <location>
        <begin position="156"/>
        <end position="174"/>
    </location>
</feature>
<name>A0A914X8N8_9BILA</name>
<feature type="region of interest" description="Disordered" evidence="1">
    <location>
        <begin position="529"/>
        <end position="570"/>
    </location>
</feature>
<sequence length="594" mass="65289">MSHPQRPPPPPARVVVMPKCEQLTLTLLLGPRCFFRARTSGVLFVVGVGSYLAYRLCVRLFGKDFFWVLVHQTQDDLLSKSKEDQLHQSTPAKGLRQRHSMDDIYSSVLADDECSSSSSCDVDSIGTRETFLSPDATPKRKRTGRMPPPRLLRTQPAFSSTPCLNENDPAPSSDSHNENDDLPSRLSTPRRPKRSTGVLRKPAASIVLMRDEENNEVIADNASDRCSEKEASLRLVWEGEPMWDDDGMFGSGNIHGRSFQSPAPSEFSDMSAAIQFQSLMDQANEPAVNYDQLADDLTDIRHEFNAIDNDITDLYHRSHFMQNSKELYRSVVVGSSDFASEVGSVSSLAGRSDTGSFARLRRSAERRQCQGLLDLAKISRQPPQQDDSLLESSLDTSDFTSPMTDSSGGMTSSSSKRPSSIHRSMMDSAIGTDFVSSDDEQSAALSVGDGKFRVRSDSRHIASASLLSPLEQSPDHVSIAPSERSMEWFDEEFNGHLPVIGEDGDFNEGDLDIGGLMLAACQRLPSTSASSVSHSMTSSHRRVVASGGGSISSQSASLDRRRSNERILVGPPKSTRDLMVYAREKFPNDPALIK</sequence>
<protein>
    <submittedName>
        <fullName evidence="3">Uncharacterized protein</fullName>
    </submittedName>
</protein>
<proteinExistence type="predicted"/>
<feature type="region of interest" description="Disordered" evidence="1">
    <location>
        <begin position="79"/>
        <end position="98"/>
    </location>
</feature>
<dbReference type="AlphaFoldDB" id="A0A914X8N8"/>